<dbReference type="OrthoDB" id="9970063at2759"/>
<evidence type="ECO:0000256" key="1">
    <source>
        <dbReference type="SAM" id="Phobius"/>
    </source>
</evidence>
<keyword evidence="1" id="KW-0812">Transmembrane</keyword>
<proteinExistence type="predicted"/>
<sequence>MSTLNNYTTRQAASIGLQPGNLIGETHYITESQITPPIKQRIRSKKLLSTNISRCQCCCPPIASSLCRSCLCPCWAYLLIGLLLTLLLAALAVELGFLAIVVIFINFYNNYFNMLKTSAFSHPYRPHTLIYNWQEERADVKNERVQKPLPSQYDSYFSTTYESSFGTNRGEPPRPEVRNLQLPRSYAFPGHQPEFDFPEMKESVNTYLTEYRAGYCRNCQRALAPNDPAWSTTTKVCLHCKDRTYTIDPKPEPYTVTVDYPQNPAAKDRCLACMEISTGVKLIK</sequence>
<organism evidence="2 3">
    <name type="scientific">Adineta steineri</name>
    <dbReference type="NCBI Taxonomy" id="433720"/>
    <lineage>
        <taxon>Eukaryota</taxon>
        <taxon>Metazoa</taxon>
        <taxon>Spiralia</taxon>
        <taxon>Gnathifera</taxon>
        <taxon>Rotifera</taxon>
        <taxon>Eurotatoria</taxon>
        <taxon>Bdelloidea</taxon>
        <taxon>Adinetida</taxon>
        <taxon>Adinetidae</taxon>
        <taxon>Adineta</taxon>
    </lineage>
</organism>
<dbReference type="Pfam" id="PF06608">
    <property type="entry name" value="CFAP68"/>
    <property type="match status" value="1"/>
</dbReference>
<evidence type="ECO:0000313" key="3">
    <source>
        <dbReference type="Proteomes" id="UP000663832"/>
    </source>
</evidence>
<dbReference type="GO" id="GO:0030317">
    <property type="term" value="P:flagellated sperm motility"/>
    <property type="evidence" value="ECO:0007669"/>
    <property type="project" value="InterPro"/>
</dbReference>
<dbReference type="InterPro" id="IPR009524">
    <property type="entry name" value="CFAP68"/>
</dbReference>
<dbReference type="Proteomes" id="UP000663832">
    <property type="component" value="Unassembled WGS sequence"/>
</dbReference>
<dbReference type="EMBL" id="CAJNOM010000055">
    <property type="protein sequence ID" value="CAF0938111.1"/>
    <property type="molecule type" value="Genomic_DNA"/>
</dbReference>
<keyword evidence="1" id="KW-0472">Membrane</keyword>
<gene>
    <name evidence="2" type="ORF">QVE165_LOCUS11491</name>
</gene>
<reference evidence="2" key="1">
    <citation type="submission" date="2021-02" db="EMBL/GenBank/DDBJ databases">
        <authorList>
            <person name="Nowell W R."/>
        </authorList>
    </citation>
    <scope>NUCLEOTIDE SEQUENCE</scope>
</reference>
<protein>
    <submittedName>
        <fullName evidence="2">Uncharacterized protein</fullName>
    </submittedName>
</protein>
<accession>A0A814C5X4</accession>
<dbReference type="GO" id="GO:0005634">
    <property type="term" value="C:nucleus"/>
    <property type="evidence" value="ECO:0007669"/>
    <property type="project" value="InterPro"/>
</dbReference>
<evidence type="ECO:0000313" key="2">
    <source>
        <dbReference type="EMBL" id="CAF0938111.1"/>
    </source>
</evidence>
<dbReference type="AlphaFoldDB" id="A0A814C5X4"/>
<keyword evidence="3" id="KW-1185">Reference proteome</keyword>
<name>A0A814C5X4_9BILA</name>
<keyword evidence="1" id="KW-1133">Transmembrane helix</keyword>
<comment type="caution">
    <text evidence="2">The sequence shown here is derived from an EMBL/GenBank/DDBJ whole genome shotgun (WGS) entry which is preliminary data.</text>
</comment>
<feature type="transmembrane region" description="Helical" evidence="1">
    <location>
        <begin position="75"/>
        <end position="108"/>
    </location>
</feature>